<dbReference type="EMBL" id="JACSQU010000003">
    <property type="protein sequence ID" value="MBD7942147.1"/>
    <property type="molecule type" value="Genomic_DNA"/>
</dbReference>
<organism evidence="4 5">
    <name type="scientific">Brevundimonas guildfordensis</name>
    <dbReference type="NCBI Taxonomy" id="2762241"/>
    <lineage>
        <taxon>Bacteria</taxon>
        <taxon>Pseudomonadati</taxon>
        <taxon>Pseudomonadota</taxon>
        <taxon>Alphaproteobacteria</taxon>
        <taxon>Caulobacterales</taxon>
        <taxon>Caulobacteraceae</taxon>
        <taxon>Brevundimonas</taxon>
    </lineage>
</organism>
<keyword evidence="1" id="KW-0680">Restriction system</keyword>
<keyword evidence="2" id="KW-0238">DNA-binding</keyword>
<dbReference type="InterPro" id="IPR044946">
    <property type="entry name" value="Restrct_endonuc_typeI_TRD_sf"/>
</dbReference>
<name>A0ABR8R396_9CAUL</name>
<keyword evidence="5" id="KW-1185">Reference proteome</keyword>
<dbReference type="RefSeq" id="WP_191744541.1">
    <property type="nucleotide sequence ID" value="NZ_JACSQU010000003.1"/>
</dbReference>
<feature type="coiled-coil region" evidence="3">
    <location>
        <begin position="342"/>
        <end position="369"/>
    </location>
</feature>
<sequence>MSELPTGWANSTVGALWELKYGKSLPEKTRQRGDFGVYGSNGPVGTHIEPLTSGPTIILGRKGSIGELHFSAAPCFPIDTTYFIDDFGGCDAGFVAWLMRSLPLKTMNRATAIPGLSREDAYGLDVLVPPASEQRRIVAKLDALTARTARARADLDRIPALAARYKQAVLAKEMEGRSDEMLPLSAAIESGLIGLVRSKAEQSDATGEPYVRMQHFDLDGCWNIKDLTRVCATDAELARFALRDGDVLFNTRNSVELVGKVALCGPEQAGFLYNNNLLRLRFDAEVLPKFAYRYMQSPQFRAHLQGQKSATTSVAAIYQGSLYQTPFWVPSASRQAEIARRVDQAFSEIDRLIAEAAAARRLLARLDQTVLTRAFQGKLVAQDPADEPASVLLDRIRAERARAPKATRGRRKAAA</sequence>
<evidence type="ECO:0000313" key="5">
    <source>
        <dbReference type="Proteomes" id="UP000638918"/>
    </source>
</evidence>
<dbReference type="PANTHER" id="PTHR43140">
    <property type="entry name" value="TYPE-1 RESTRICTION ENZYME ECOKI SPECIFICITY PROTEIN"/>
    <property type="match status" value="1"/>
</dbReference>
<dbReference type="Gene3D" id="3.90.220.20">
    <property type="entry name" value="DNA methylase specificity domains"/>
    <property type="match status" value="2"/>
</dbReference>
<evidence type="ECO:0000256" key="2">
    <source>
        <dbReference type="ARBA" id="ARBA00023125"/>
    </source>
</evidence>
<dbReference type="PANTHER" id="PTHR43140:SF1">
    <property type="entry name" value="TYPE I RESTRICTION ENZYME ECOKI SPECIFICITY SUBUNIT"/>
    <property type="match status" value="1"/>
</dbReference>
<dbReference type="CDD" id="cd17267">
    <property type="entry name" value="RMtype1_S_EcoAO83I-TRD1-CR1_like"/>
    <property type="match status" value="1"/>
</dbReference>
<evidence type="ECO:0000256" key="3">
    <source>
        <dbReference type="SAM" id="Coils"/>
    </source>
</evidence>
<protein>
    <recommendedName>
        <fullName evidence="6">Restriction endonuclease subunit S</fullName>
    </recommendedName>
</protein>
<comment type="caution">
    <text evidence="4">The sequence shown here is derived from an EMBL/GenBank/DDBJ whole genome shotgun (WGS) entry which is preliminary data.</text>
</comment>
<keyword evidence="3" id="KW-0175">Coiled coil</keyword>
<dbReference type="SUPFAM" id="SSF116734">
    <property type="entry name" value="DNA methylase specificity domain"/>
    <property type="match status" value="2"/>
</dbReference>
<gene>
    <name evidence="4" type="ORF">H9656_12205</name>
</gene>
<evidence type="ECO:0000256" key="1">
    <source>
        <dbReference type="ARBA" id="ARBA00022747"/>
    </source>
</evidence>
<accession>A0ABR8R396</accession>
<proteinExistence type="predicted"/>
<reference evidence="4 5" key="1">
    <citation type="submission" date="2020-08" db="EMBL/GenBank/DDBJ databases">
        <title>A Genomic Blueprint of the Chicken Gut Microbiome.</title>
        <authorList>
            <person name="Gilroy R."/>
            <person name="Ravi A."/>
            <person name="Getino M."/>
            <person name="Pursley I."/>
            <person name="Horton D.L."/>
            <person name="Alikhan N.-F."/>
            <person name="Baker D."/>
            <person name="Gharbi K."/>
            <person name="Hall N."/>
            <person name="Watson M."/>
            <person name="Adriaenssens E.M."/>
            <person name="Foster-Nyarko E."/>
            <person name="Jarju S."/>
            <person name="Secka A."/>
            <person name="Antonio M."/>
            <person name="Oren A."/>
            <person name="Chaudhuri R."/>
            <person name="La Ragione R.M."/>
            <person name="Hildebrand F."/>
            <person name="Pallen M.J."/>
        </authorList>
    </citation>
    <scope>NUCLEOTIDE SEQUENCE [LARGE SCALE GENOMIC DNA]</scope>
    <source>
        <strain evidence="4 5">Sa3CVA3</strain>
    </source>
</reference>
<evidence type="ECO:0000313" key="4">
    <source>
        <dbReference type="EMBL" id="MBD7942147.1"/>
    </source>
</evidence>
<dbReference type="Proteomes" id="UP000638918">
    <property type="component" value="Unassembled WGS sequence"/>
</dbReference>
<evidence type="ECO:0008006" key="6">
    <source>
        <dbReference type="Google" id="ProtNLM"/>
    </source>
</evidence>
<dbReference type="InterPro" id="IPR051212">
    <property type="entry name" value="Type-I_RE_S_subunit"/>
</dbReference>